<keyword evidence="3" id="KW-1185">Reference proteome</keyword>
<dbReference type="Pfam" id="PF12262">
    <property type="entry name" value="Lipase_bact_N"/>
    <property type="match status" value="1"/>
</dbReference>
<reference evidence="2 3" key="1">
    <citation type="submission" date="2019-02" db="EMBL/GenBank/DDBJ databases">
        <title>Deep-cultivation of Planctomycetes and their phenomic and genomic characterization uncovers novel biology.</title>
        <authorList>
            <person name="Wiegand S."/>
            <person name="Jogler M."/>
            <person name="Boedeker C."/>
            <person name="Pinto D."/>
            <person name="Vollmers J."/>
            <person name="Rivas-Marin E."/>
            <person name="Kohn T."/>
            <person name="Peeters S.H."/>
            <person name="Heuer A."/>
            <person name="Rast P."/>
            <person name="Oberbeckmann S."/>
            <person name="Bunk B."/>
            <person name="Jeske O."/>
            <person name="Meyerdierks A."/>
            <person name="Storesund J.E."/>
            <person name="Kallscheuer N."/>
            <person name="Luecker S."/>
            <person name="Lage O.M."/>
            <person name="Pohl T."/>
            <person name="Merkel B.J."/>
            <person name="Hornburger P."/>
            <person name="Mueller R.-W."/>
            <person name="Bruemmer F."/>
            <person name="Labrenz M."/>
            <person name="Spormann A.M."/>
            <person name="Op den Camp H."/>
            <person name="Overmann J."/>
            <person name="Amann R."/>
            <person name="Jetten M.S.M."/>
            <person name="Mascher T."/>
            <person name="Medema M.H."/>
            <person name="Devos D.P."/>
            <person name="Kaster A.-K."/>
            <person name="Ovreas L."/>
            <person name="Rohde M."/>
            <person name="Galperin M.Y."/>
            <person name="Jogler C."/>
        </authorList>
    </citation>
    <scope>NUCLEOTIDE SEQUENCE [LARGE SCALE GENOMIC DNA]</scope>
    <source>
        <strain evidence="2 3">Poly30</strain>
    </source>
</reference>
<accession>A0A518EQI8</accession>
<protein>
    <recommendedName>
        <fullName evidence="1">Bacterial virulence factor lipase N-terminal domain-containing protein</fullName>
    </recommendedName>
</protein>
<dbReference type="SUPFAM" id="SSF53474">
    <property type="entry name" value="alpha/beta-Hydrolases"/>
    <property type="match status" value="1"/>
</dbReference>
<proteinExistence type="predicted"/>
<dbReference type="Gene3D" id="3.40.50.1820">
    <property type="entry name" value="alpha/beta hydrolase"/>
    <property type="match status" value="1"/>
</dbReference>
<evidence type="ECO:0000259" key="1">
    <source>
        <dbReference type="Pfam" id="PF12262"/>
    </source>
</evidence>
<dbReference type="Proteomes" id="UP000320390">
    <property type="component" value="Chromosome"/>
</dbReference>
<sequence length="745" mass="76202">MTQLHWTRAHAGTIGRGLLIGFGLLAASCADDDNPTSQIRVPTVARFAPSAGEIPFPNDLLYSGSLDGTLNLPVADPTDPTDPFIALNTLDGFSPVAPGSVTFTRPLDPATVIPGDTVRMFEVTVSTASSPVGGPVASIDRELVAGVEFAAVVSGGNSIAVLPLAPLTPSTAVSNSVYLVVVTNGVTDSAGVAVSKDTEYLFASEETPFDPVTTPPQLVQLQGLINSHLANYDAQPNADRDEVVVSYTFTIQSVGTALETISQIAQGNESAVISGLCGQLGTCGGDTADNPFSDAMIRVNMNAMTIGTASELVGGPPGQAEIYVGVFESPYYLTQAENLSLMFNGLTNDTAPLNTPWSSRYAANPVATDNNLSRFNPLPNATSAQRMPLLLSVPTVAMPVNGYPIVIFQHGITSNRTALLGVAESLAAEGFAAVAIDLPLHGVDETTGMLAGGVSIFSGYRQVTMGSPADAWERTFGMDLATQALGVTTPGPDGEPDSSGTHFINLQNLAVSRDNLQQAVADLMNLKESLGSLTVMGVDMFDETNVHFMGHSLGGIVGTPFLALQSGITAATLGMPGASIPYLLDGSVAFGPVIQGGLAAAGVTPGTSEYAQFLAAAQTVVDTVDPINHAAGVQASGVQLLLLEIVGGGALGGVSDIVVPNAVAGAPFAGTEPLISALGLNSISATATGGIYGAVRFNEGSHGSLVTPGASASENAAYAEIQGQIRSFHASNGQDVTVTDGTLIE</sequence>
<dbReference type="InterPro" id="IPR025920">
    <property type="entry name" value="Lipase_bact_N"/>
</dbReference>
<dbReference type="InterPro" id="IPR029058">
    <property type="entry name" value="AB_hydrolase_fold"/>
</dbReference>
<dbReference type="EMBL" id="CP036434">
    <property type="protein sequence ID" value="QDV06350.1"/>
    <property type="molecule type" value="Genomic_DNA"/>
</dbReference>
<evidence type="ECO:0000313" key="3">
    <source>
        <dbReference type="Proteomes" id="UP000320390"/>
    </source>
</evidence>
<name>A0A518EQI8_9BACT</name>
<feature type="domain" description="Bacterial virulence factor lipase N-terminal" evidence="1">
    <location>
        <begin position="64"/>
        <end position="258"/>
    </location>
</feature>
<gene>
    <name evidence="2" type="ORF">Poly30_18590</name>
</gene>
<dbReference type="RefSeq" id="WP_419191155.1">
    <property type="nucleotide sequence ID" value="NZ_CP036434.1"/>
</dbReference>
<evidence type="ECO:0000313" key="2">
    <source>
        <dbReference type="EMBL" id="QDV06350.1"/>
    </source>
</evidence>
<dbReference type="AlphaFoldDB" id="A0A518EQI8"/>
<organism evidence="2 3">
    <name type="scientific">Saltatorellus ferox</name>
    <dbReference type="NCBI Taxonomy" id="2528018"/>
    <lineage>
        <taxon>Bacteria</taxon>
        <taxon>Pseudomonadati</taxon>
        <taxon>Planctomycetota</taxon>
        <taxon>Planctomycetia</taxon>
        <taxon>Planctomycetia incertae sedis</taxon>
        <taxon>Saltatorellus</taxon>
    </lineage>
</organism>